<dbReference type="AlphaFoldDB" id="A0A6J4S944"/>
<proteinExistence type="predicted"/>
<dbReference type="InterPro" id="IPR036388">
    <property type="entry name" value="WH-like_DNA-bd_sf"/>
</dbReference>
<evidence type="ECO:0000313" key="2">
    <source>
        <dbReference type="EMBL" id="CAA9493014.1"/>
    </source>
</evidence>
<dbReference type="PANTHER" id="PTHR33169:SF14">
    <property type="entry name" value="TRANSCRIPTIONAL REGULATOR RV3488"/>
    <property type="match status" value="1"/>
</dbReference>
<feature type="domain" description="Transcription regulator PadR N-terminal" evidence="1">
    <location>
        <begin position="41"/>
        <end position="112"/>
    </location>
</feature>
<dbReference type="PANTHER" id="PTHR33169">
    <property type="entry name" value="PADR-FAMILY TRANSCRIPTIONAL REGULATOR"/>
    <property type="match status" value="1"/>
</dbReference>
<name>A0A6J4S944_9ACTN</name>
<evidence type="ECO:0000259" key="1">
    <source>
        <dbReference type="Pfam" id="PF03551"/>
    </source>
</evidence>
<reference evidence="2" key="1">
    <citation type="submission" date="2020-02" db="EMBL/GenBank/DDBJ databases">
        <authorList>
            <person name="Meier V. D."/>
        </authorList>
    </citation>
    <scope>NUCLEOTIDE SEQUENCE</scope>
    <source>
        <strain evidence="2">AVDCRST_MAG67</strain>
    </source>
</reference>
<gene>
    <name evidence="2" type="ORF">AVDCRST_MAG67-1463</name>
</gene>
<dbReference type="InterPro" id="IPR036390">
    <property type="entry name" value="WH_DNA-bd_sf"/>
</dbReference>
<protein>
    <recommendedName>
        <fullName evidence="1">Transcription regulator PadR N-terminal domain-containing protein</fullName>
    </recommendedName>
</protein>
<dbReference type="SUPFAM" id="SSF46785">
    <property type="entry name" value="Winged helix' DNA-binding domain"/>
    <property type="match status" value="1"/>
</dbReference>
<sequence length="139" mass="15487">MSQLVLATSGSSPVTHSWEHLSAAPTMASRQPSRALLTAWLLLLFERQPAHGYELRRQLEAHGVSTEPAAMYRVLRKLEGDGCATSSWAKSVSGPRRRQYELTTQGRRELDELVATLTATHDAHAAFLQAHQRALRESR</sequence>
<dbReference type="Pfam" id="PF03551">
    <property type="entry name" value="PadR"/>
    <property type="match status" value="1"/>
</dbReference>
<dbReference type="InterPro" id="IPR052509">
    <property type="entry name" value="Metal_resp_DNA-bind_regulator"/>
</dbReference>
<dbReference type="Gene3D" id="1.10.10.10">
    <property type="entry name" value="Winged helix-like DNA-binding domain superfamily/Winged helix DNA-binding domain"/>
    <property type="match status" value="1"/>
</dbReference>
<organism evidence="2">
    <name type="scientific">uncultured Solirubrobacteraceae bacterium</name>
    <dbReference type="NCBI Taxonomy" id="1162706"/>
    <lineage>
        <taxon>Bacteria</taxon>
        <taxon>Bacillati</taxon>
        <taxon>Actinomycetota</taxon>
        <taxon>Thermoleophilia</taxon>
        <taxon>Solirubrobacterales</taxon>
        <taxon>Solirubrobacteraceae</taxon>
        <taxon>environmental samples</taxon>
    </lineage>
</organism>
<accession>A0A6J4S944</accession>
<dbReference type="EMBL" id="CADCVQ010000066">
    <property type="protein sequence ID" value="CAA9493014.1"/>
    <property type="molecule type" value="Genomic_DNA"/>
</dbReference>
<dbReference type="InterPro" id="IPR005149">
    <property type="entry name" value="Tscrpt_reg_PadR_N"/>
</dbReference>